<dbReference type="EMBL" id="VFMO01000001">
    <property type="protein sequence ID" value="TQJ14955.1"/>
    <property type="molecule type" value="Genomic_DNA"/>
</dbReference>
<keyword evidence="1" id="KW-1133">Transmembrane helix</keyword>
<dbReference type="InterPro" id="IPR002656">
    <property type="entry name" value="Acyl_transf_3_dom"/>
</dbReference>
<dbReference type="Proteomes" id="UP000320806">
    <property type="component" value="Unassembled WGS sequence"/>
</dbReference>
<organism evidence="3 4">
    <name type="scientific">Yimella lutea</name>
    <dbReference type="NCBI Taxonomy" id="587872"/>
    <lineage>
        <taxon>Bacteria</taxon>
        <taxon>Bacillati</taxon>
        <taxon>Actinomycetota</taxon>
        <taxon>Actinomycetes</taxon>
        <taxon>Micrococcales</taxon>
        <taxon>Dermacoccaceae</taxon>
        <taxon>Yimella</taxon>
    </lineage>
</organism>
<dbReference type="GO" id="GO:0016020">
    <property type="term" value="C:membrane"/>
    <property type="evidence" value="ECO:0007669"/>
    <property type="project" value="TreeGrafter"/>
</dbReference>
<dbReference type="AlphaFoldDB" id="A0A542EHZ4"/>
<evidence type="ECO:0000256" key="1">
    <source>
        <dbReference type="SAM" id="Phobius"/>
    </source>
</evidence>
<feature type="transmembrane region" description="Helical" evidence="1">
    <location>
        <begin position="175"/>
        <end position="191"/>
    </location>
</feature>
<feature type="domain" description="Acyltransferase 3" evidence="2">
    <location>
        <begin position="14"/>
        <end position="349"/>
    </location>
</feature>
<name>A0A542EHZ4_9MICO</name>
<feature type="transmembrane region" description="Helical" evidence="1">
    <location>
        <begin position="304"/>
        <end position="323"/>
    </location>
</feature>
<accession>A0A542EHZ4</accession>
<feature type="transmembrane region" description="Helical" evidence="1">
    <location>
        <begin position="80"/>
        <end position="101"/>
    </location>
</feature>
<feature type="transmembrane region" description="Helical" evidence="1">
    <location>
        <begin position="211"/>
        <end position="228"/>
    </location>
</feature>
<comment type="caution">
    <text evidence="3">The sequence shown here is derived from an EMBL/GenBank/DDBJ whole genome shotgun (WGS) entry which is preliminary data.</text>
</comment>
<reference evidence="3 4" key="1">
    <citation type="submission" date="2019-06" db="EMBL/GenBank/DDBJ databases">
        <title>Sequencing the genomes of 1000 actinobacteria strains.</title>
        <authorList>
            <person name="Klenk H.-P."/>
        </authorList>
    </citation>
    <scope>NUCLEOTIDE SEQUENCE [LARGE SCALE GENOMIC DNA]</scope>
    <source>
        <strain evidence="3 4">DSM 19828</strain>
    </source>
</reference>
<dbReference type="GO" id="GO:0009103">
    <property type="term" value="P:lipopolysaccharide biosynthetic process"/>
    <property type="evidence" value="ECO:0007669"/>
    <property type="project" value="TreeGrafter"/>
</dbReference>
<feature type="transmembrane region" description="Helical" evidence="1">
    <location>
        <begin position="152"/>
        <end position="168"/>
    </location>
</feature>
<feature type="transmembrane region" description="Helical" evidence="1">
    <location>
        <begin position="370"/>
        <end position="393"/>
    </location>
</feature>
<feature type="transmembrane region" description="Helical" evidence="1">
    <location>
        <begin position="235"/>
        <end position="258"/>
    </location>
</feature>
<dbReference type="PANTHER" id="PTHR23028:SF53">
    <property type="entry name" value="ACYL_TRANSF_3 DOMAIN-CONTAINING PROTEIN"/>
    <property type="match status" value="1"/>
</dbReference>
<feature type="transmembrane region" description="Helical" evidence="1">
    <location>
        <begin position="329"/>
        <end position="349"/>
    </location>
</feature>
<keyword evidence="4" id="KW-1185">Reference proteome</keyword>
<proteinExistence type="predicted"/>
<keyword evidence="1" id="KW-0472">Membrane</keyword>
<protein>
    <submittedName>
        <fullName evidence="3">Peptidoglycan/LPS O-acetylase OafA/YrhL</fullName>
    </submittedName>
</protein>
<gene>
    <name evidence="3" type="ORF">FB459_2471</name>
</gene>
<evidence type="ECO:0000313" key="4">
    <source>
        <dbReference type="Proteomes" id="UP000320806"/>
    </source>
</evidence>
<dbReference type="InterPro" id="IPR050879">
    <property type="entry name" value="Acyltransferase_3"/>
</dbReference>
<dbReference type="Pfam" id="PF01757">
    <property type="entry name" value="Acyl_transf_3"/>
    <property type="match status" value="1"/>
</dbReference>
<evidence type="ECO:0000313" key="3">
    <source>
        <dbReference type="EMBL" id="TQJ14955.1"/>
    </source>
</evidence>
<dbReference type="PANTHER" id="PTHR23028">
    <property type="entry name" value="ACETYLTRANSFERASE"/>
    <property type="match status" value="1"/>
</dbReference>
<feature type="transmembrane region" description="Helical" evidence="1">
    <location>
        <begin position="264"/>
        <end position="283"/>
    </location>
</feature>
<dbReference type="OrthoDB" id="3404679at2"/>
<dbReference type="RefSeq" id="WP_141928681.1">
    <property type="nucleotide sequence ID" value="NZ_BAABCI010000006.1"/>
</dbReference>
<feature type="transmembrane region" description="Helical" evidence="1">
    <location>
        <begin position="12"/>
        <end position="33"/>
    </location>
</feature>
<keyword evidence="1" id="KW-0812">Transmembrane</keyword>
<sequence>MAQHSRSHYGHSPALDGLRGVFMAAFMAFHFGATFLSGMWIAINLFFVLSGFLITRLLIEERETRASIDVWGFYKRRGRRILPGLFAMLTVVTVYVCAWAPEELRARWGGDILATLGFVMNWRLIAQSDEYFGDHLIAPPLRHAWTLGIEEQYYLVIPFLVMGLVLLVRNRAARVLALVALAGLTTIWTATLAARESTGFARLYYGTDTRIASLLIGTALGIALGWTAREGIPRLPLLWVTVLGWVGLVSNVALFLLIDPFTDWMYTRGGMFFGAVGSALLIMSLADPRRSAIKQLFKPRIARWFGRLSYSLYLWHWPVHLLLGPDGLAGSIVLTGVVGFAISTLLAYLSDRFLEQPVLRGGIKALLPRLRVPMAAVFAPMVAFVVVCATVLLPTSAAPTGSQTTVMPAAITRTQPEYSGTPAAFAMLGDSVPWYLTERFPRKLFPQAKPVNLASEGCDLLDRPLLSVDGIKDQHGACKQNMNTWGARLRESGAASLVVWGSPLLASAHQMPDGSKGLLGNPAYEQLILQTYDRIWQTARANGARTVDVVNVPCRRFGAAPDSQEYQQLQREQPGYVEEFNDPVRLNGLLARWVSSTPGARLIDLHSAICPEGRRDSINGITVFNDGLHFSPEFTPTLWRWLLGQLSARA</sequence>
<dbReference type="GO" id="GO:0016747">
    <property type="term" value="F:acyltransferase activity, transferring groups other than amino-acyl groups"/>
    <property type="evidence" value="ECO:0007669"/>
    <property type="project" value="InterPro"/>
</dbReference>
<evidence type="ECO:0000259" key="2">
    <source>
        <dbReference type="Pfam" id="PF01757"/>
    </source>
</evidence>